<proteinExistence type="predicted"/>
<comment type="caution">
    <text evidence="3">The sequence shown here is derived from an EMBL/GenBank/DDBJ whole genome shotgun (WGS) entry which is preliminary data.</text>
</comment>
<organism evidence="3 4">
    <name type="scientific">Leptospira stimsonii</name>
    <dbReference type="NCBI Taxonomy" id="2202203"/>
    <lineage>
        <taxon>Bacteria</taxon>
        <taxon>Pseudomonadati</taxon>
        <taxon>Spirochaetota</taxon>
        <taxon>Spirochaetia</taxon>
        <taxon>Leptospirales</taxon>
        <taxon>Leptospiraceae</taxon>
        <taxon>Leptospira</taxon>
    </lineage>
</organism>
<keyword evidence="1" id="KW-0812">Transmembrane</keyword>
<dbReference type="EMBL" id="QHCT01000002">
    <property type="protein sequence ID" value="RHX90642.1"/>
    <property type="molecule type" value="Genomic_DNA"/>
</dbReference>
<dbReference type="Pfam" id="PF04982">
    <property type="entry name" value="TM_HPP"/>
    <property type="match status" value="1"/>
</dbReference>
<evidence type="ECO:0000256" key="1">
    <source>
        <dbReference type="SAM" id="Phobius"/>
    </source>
</evidence>
<dbReference type="InterPro" id="IPR007065">
    <property type="entry name" value="HPP"/>
</dbReference>
<protein>
    <submittedName>
        <fullName evidence="3">HPP family protein</fullName>
    </submittedName>
</protein>
<dbReference type="Proteomes" id="UP000265798">
    <property type="component" value="Unassembled WGS sequence"/>
</dbReference>
<reference evidence="4" key="1">
    <citation type="submission" date="2018-05" db="EMBL/GenBank/DDBJ databases">
        <title>Leptospira yasudae sp. nov. and Leptospira stimsonii sp. nov., two pathogenic species of the genus Leptospira isolated from environmental sources.</title>
        <authorList>
            <person name="Casanovas-Massana A."/>
            <person name="Hamond C."/>
            <person name="Santos L.A."/>
            <person name="Hacker K.P."/>
            <person name="Balassiano I."/>
            <person name="Medeiros M.A."/>
            <person name="Reis M.G."/>
            <person name="Ko A.I."/>
            <person name="Wunder E.A."/>
        </authorList>
    </citation>
    <scope>NUCLEOTIDE SEQUENCE [LARGE SCALE GENOMIC DNA]</scope>
    <source>
        <strain evidence="4">Yale</strain>
    </source>
</reference>
<dbReference type="RefSeq" id="WP_118968289.1">
    <property type="nucleotide sequence ID" value="NZ_QHCT01000002.1"/>
</dbReference>
<feature type="transmembrane region" description="Helical" evidence="1">
    <location>
        <begin position="134"/>
        <end position="159"/>
    </location>
</feature>
<evidence type="ECO:0000313" key="4">
    <source>
        <dbReference type="Proteomes" id="UP000265798"/>
    </source>
</evidence>
<feature type="domain" description="HPP transmembrane region" evidence="2">
    <location>
        <begin position="16"/>
        <end position="165"/>
    </location>
</feature>
<evidence type="ECO:0000313" key="3">
    <source>
        <dbReference type="EMBL" id="RHX90642.1"/>
    </source>
</evidence>
<dbReference type="PANTHER" id="PTHR33741">
    <property type="entry name" value="TRANSMEMBRANE PROTEIN DDB_G0269096-RELATED"/>
    <property type="match status" value="1"/>
</dbReference>
<dbReference type="OrthoDB" id="9811720at2"/>
<keyword evidence="1" id="KW-1133">Transmembrane helix</keyword>
<gene>
    <name evidence="3" type="ORF">DLM75_09555</name>
</gene>
<sequence length="169" mass="18376">MKQILLKMKAETKSPSRPNSTHILFSWIGGLIGISCIALLSKTLNYPLIMAPFGASCVLLFGVPDSPLSQPRNLIGGHLASSLVGLLFLTFLGNEWYVLGFAVATSIAVMQLTKTTHPPAGADPIVILMGNADWTFLLTPALSGSFILFILALLFNNLVKSRQYPKFWK</sequence>
<evidence type="ECO:0000259" key="2">
    <source>
        <dbReference type="Pfam" id="PF04982"/>
    </source>
</evidence>
<dbReference type="InterPro" id="IPR058581">
    <property type="entry name" value="TM_HPP"/>
</dbReference>
<name>A0A396Z579_9LEPT</name>
<dbReference type="AlphaFoldDB" id="A0A396Z579"/>
<feature type="transmembrane region" description="Helical" evidence="1">
    <location>
        <begin position="46"/>
        <end position="63"/>
    </location>
</feature>
<accession>A0A396Z579</accession>
<keyword evidence="1" id="KW-0472">Membrane</keyword>
<dbReference type="PANTHER" id="PTHR33741:SF5">
    <property type="entry name" value="TRANSMEMBRANE PROTEIN DDB_G0269096-RELATED"/>
    <property type="match status" value="1"/>
</dbReference>
<feature type="transmembrane region" description="Helical" evidence="1">
    <location>
        <begin position="21"/>
        <end position="40"/>
    </location>
</feature>